<keyword evidence="7 15" id="KW-0732">Signal</keyword>
<keyword evidence="10" id="KW-0626">Porin</keyword>
<dbReference type="Gene3D" id="3.10.560.10">
    <property type="entry name" value="Outer membrane lipoprotein wza domain like"/>
    <property type="match status" value="2"/>
</dbReference>
<dbReference type="Proteomes" id="UP000661077">
    <property type="component" value="Unassembled WGS sequence"/>
</dbReference>
<feature type="signal peptide" evidence="15">
    <location>
        <begin position="1"/>
        <end position="36"/>
    </location>
</feature>
<accession>A0ABS1WQC4</accession>
<dbReference type="RefSeq" id="WP_203165160.1">
    <property type="nucleotide sequence ID" value="NZ_JAEVLS010000001.1"/>
</dbReference>
<keyword evidence="14" id="KW-0449">Lipoprotein</keyword>
<dbReference type="NCBIfam" id="TIGR03028">
    <property type="entry name" value="EpsE"/>
    <property type="match status" value="1"/>
</dbReference>
<dbReference type="Gene3D" id="3.30.1950.10">
    <property type="entry name" value="wza like domain"/>
    <property type="match status" value="1"/>
</dbReference>
<evidence type="ECO:0000256" key="12">
    <source>
        <dbReference type="ARBA" id="ARBA00023139"/>
    </source>
</evidence>
<keyword evidence="8" id="KW-0625">Polysaccharide transport</keyword>
<keyword evidence="20" id="KW-1185">Reference proteome</keyword>
<protein>
    <submittedName>
        <fullName evidence="19">Polysaccharide export protein EpsE</fullName>
    </submittedName>
</protein>
<dbReference type="PANTHER" id="PTHR33619:SF3">
    <property type="entry name" value="POLYSACCHARIDE EXPORT PROTEIN GFCE-RELATED"/>
    <property type="match status" value="1"/>
</dbReference>
<dbReference type="PANTHER" id="PTHR33619">
    <property type="entry name" value="POLYSACCHARIDE EXPORT PROTEIN GFCE-RELATED"/>
    <property type="match status" value="1"/>
</dbReference>
<keyword evidence="6" id="KW-0812">Transmembrane</keyword>
<dbReference type="InterPro" id="IPR019554">
    <property type="entry name" value="Soluble_ligand-bd"/>
</dbReference>
<feature type="domain" description="Polysaccharide export protein N-terminal" evidence="16">
    <location>
        <begin position="37"/>
        <end position="112"/>
    </location>
</feature>
<dbReference type="InterPro" id="IPR003715">
    <property type="entry name" value="Poly_export_N"/>
</dbReference>
<name>A0ABS1WQC4_9GAMM</name>
<evidence type="ECO:0000256" key="14">
    <source>
        <dbReference type="ARBA" id="ARBA00023288"/>
    </source>
</evidence>
<evidence type="ECO:0000256" key="9">
    <source>
        <dbReference type="ARBA" id="ARBA00023065"/>
    </source>
</evidence>
<proteinExistence type="inferred from homology"/>
<keyword evidence="12" id="KW-0564">Palmitate</keyword>
<evidence type="ECO:0000256" key="10">
    <source>
        <dbReference type="ARBA" id="ARBA00023114"/>
    </source>
</evidence>
<evidence type="ECO:0000256" key="15">
    <source>
        <dbReference type="SAM" id="SignalP"/>
    </source>
</evidence>
<evidence type="ECO:0000256" key="1">
    <source>
        <dbReference type="ARBA" id="ARBA00004571"/>
    </source>
</evidence>
<evidence type="ECO:0000256" key="11">
    <source>
        <dbReference type="ARBA" id="ARBA00023136"/>
    </source>
</evidence>
<comment type="caution">
    <text evidence="19">The sequence shown here is derived from an EMBL/GenBank/DDBJ whole genome shotgun (WGS) entry which is preliminary data.</text>
</comment>
<feature type="chain" id="PRO_5046109798" evidence="15">
    <location>
        <begin position="37"/>
        <end position="275"/>
    </location>
</feature>
<dbReference type="EMBL" id="JAEVLS010000001">
    <property type="protein sequence ID" value="MBM0103174.1"/>
    <property type="molecule type" value="Genomic_DNA"/>
</dbReference>
<dbReference type="InterPro" id="IPR017478">
    <property type="entry name" value="Polysacc_export_EpsE"/>
</dbReference>
<comment type="subcellular location">
    <subcellularLocation>
        <location evidence="1">Cell outer membrane</location>
        <topology evidence="1">Multi-pass membrane protein</topology>
    </subcellularLocation>
</comment>
<evidence type="ECO:0000313" key="19">
    <source>
        <dbReference type="EMBL" id="MBM0103174.1"/>
    </source>
</evidence>
<evidence type="ECO:0000256" key="6">
    <source>
        <dbReference type="ARBA" id="ARBA00022692"/>
    </source>
</evidence>
<evidence type="ECO:0000313" key="20">
    <source>
        <dbReference type="Proteomes" id="UP000661077"/>
    </source>
</evidence>
<keyword evidence="9" id="KW-0406">Ion transport</keyword>
<feature type="domain" description="SLBB" evidence="18">
    <location>
        <begin position="118"/>
        <end position="195"/>
    </location>
</feature>
<keyword evidence="5" id="KW-0762">Sugar transport</keyword>
<feature type="domain" description="Soluble ligand binding" evidence="17">
    <location>
        <begin position="201"/>
        <end position="252"/>
    </location>
</feature>
<dbReference type="Pfam" id="PF10531">
    <property type="entry name" value="SLBB"/>
    <property type="match status" value="1"/>
</dbReference>
<keyword evidence="13" id="KW-0998">Cell outer membrane</keyword>
<dbReference type="InterPro" id="IPR054765">
    <property type="entry name" value="SLBB_dom"/>
</dbReference>
<evidence type="ECO:0000256" key="7">
    <source>
        <dbReference type="ARBA" id="ARBA00022729"/>
    </source>
</evidence>
<evidence type="ECO:0000259" key="18">
    <source>
        <dbReference type="Pfam" id="PF22461"/>
    </source>
</evidence>
<sequence length="275" mass="29308">MLISPMARRNVSTRFVPMLGAALLVICSMLSSVAMAAASDYRLGSGDLLRVNVFGSPELSGEVRVSESGNITYPLIGQVQVAGKTVAETEALLVNAFVAGGYLRQPQVSVLVMEYVSQKVSVLGHVTKPGQYTLQSTSRVLDMLAEAGGPKAEEAADVATLMRKDGSKASIDLVALFSGDPAQNHVVAGGDTVYVPRAPQFYIYGEVQKPGMYKLERNMTVSRAISAGGGLTTRGSERRVVIKRKDKNGKEQQYSAKGSDLLSADDVVMVKEGLF</sequence>
<evidence type="ECO:0000256" key="3">
    <source>
        <dbReference type="ARBA" id="ARBA00022448"/>
    </source>
</evidence>
<reference evidence="19 20" key="1">
    <citation type="journal article" date="2021" name="Int. J. Syst. Evol. Microbiol.">
        <title>Steroidobacter gossypii sp. nov., isolated from soil of cotton cropping field.</title>
        <authorList>
            <person name="Huang R."/>
            <person name="Yang S."/>
            <person name="Zhen C."/>
            <person name="Liu W."/>
        </authorList>
    </citation>
    <scope>NUCLEOTIDE SEQUENCE [LARGE SCALE GENOMIC DNA]</scope>
    <source>
        <strain evidence="19 20">S1-65</strain>
    </source>
</reference>
<evidence type="ECO:0000259" key="16">
    <source>
        <dbReference type="Pfam" id="PF02563"/>
    </source>
</evidence>
<keyword evidence="4" id="KW-1134">Transmembrane beta strand</keyword>
<organism evidence="19 20">
    <name type="scientific">Steroidobacter gossypii</name>
    <dbReference type="NCBI Taxonomy" id="2805490"/>
    <lineage>
        <taxon>Bacteria</taxon>
        <taxon>Pseudomonadati</taxon>
        <taxon>Pseudomonadota</taxon>
        <taxon>Gammaproteobacteria</taxon>
        <taxon>Steroidobacterales</taxon>
        <taxon>Steroidobacteraceae</taxon>
        <taxon>Steroidobacter</taxon>
    </lineage>
</organism>
<dbReference type="Pfam" id="PF22461">
    <property type="entry name" value="SLBB_2"/>
    <property type="match status" value="1"/>
</dbReference>
<gene>
    <name evidence="19" type="primary">epsE</name>
    <name evidence="19" type="ORF">JM946_00375</name>
</gene>
<keyword evidence="3" id="KW-0813">Transport</keyword>
<evidence type="ECO:0000256" key="13">
    <source>
        <dbReference type="ARBA" id="ARBA00023237"/>
    </source>
</evidence>
<evidence type="ECO:0000259" key="17">
    <source>
        <dbReference type="Pfam" id="PF10531"/>
    </source>
</evidence>
<keyword evidence="11" id="KW-0472">Membrane</keyword>
<dbReference type="Pfam" id="PF02563">
    <property type="entry name" value="Poly_export"/>
    <property type="match status" value="1"/>
</dbReference>
<comment type="similarity">
    <text evidence="2">Belongs to the BexD/CtrA/VexA family.</text>
</comment>
<evidence type="ECO:0000256" key="8">
    <source>
        <dbReference type="ARBA" id="ARBA00023047"/>
    </source>
</evidence>
<evidence type="ECO:0000256" key="4">
    <source>
        <dbReference type="ARBA" id="ARBA00022452"/>
    </source>
</evidence>
<evidence type="ECO:0000256" key="2">
    <source>
        <dbReference type="ARBA" id="ARBA00009450"/>
    </source>
</evidence>
<evidence type="ECO:0000256" key="5">
    <source>
        <dbReference type="ARBA" id="ARBA00022597"/>
    </source>
</evidence>
<dbReference type="InterPro" id="IPR049712">
    <property type="entry name" value="Poly_export"/>
</dbReference>